<proteinExistence type="inferred from homology"/>
<keyword evidence="2 4" id="KW-0547">Nucleotide-binding</keyword>
<evidence type="ECO:0000256" key="5">
    <source>
        <dbReference type="SAM" id="MobiDB-lite"/>
    </source>
</evidence>
<comment type="catalytic activity">
    <reaction evidence="4">
        <text>(6S)-5-formyl-5,6,7,8-tetrahydrofolate + ATP = (6R)-5,10-methenyltetrahydrofolate + ADP + phosphate</text>
        <dbReference type="Rhea" id="RHEA:10488"/>
        <dbReference type="ChEBI" id="CHEBI:30616"/>
        <dbReference type="ChEBI" id="CHEBI:43474"/>
        <dbReference type="ChEBI" id="CHEBI:57455"/>
        <dbReference type="ChEBI" id="CHEBI:57457"/>
        <dbReference type="ChEBI" id="CHEBI:456216"/>
        <dbReference type="EC" id="6.3.3.2"/>
    </reaction>
</comment>
<dbReference type="PANTHER" id="PTHR23407:SF1">
    <property type="entry name" value="5-FORMYLTETRAHYDROFOLATE CYCLO-LIGASE"/>
    <property type="match status" value="1"/>
</dbReference>
<organism evidence="6 7">
    <name type="scientific">Glutamicibacter ardleyensis</name>
    <dbReference type="NCBI Taxonomy" id="225894"/>
    <lineage>
        <taxon>Bacteria</taxon>
        <taxon>Bacillati</taxon>
        <taxon>Actinomycetota</taxon>
        <taxon>Actinomycetes</taxon>
        <taxon>Micrococcales</taxon>
        <taxon>Micrococcaceae</taxon>
        <taxon>Glutamicibacter</taxon>
    </lineage>
</organism>
<evidence type="ECO:0000313" key="7">
    <source>
        <dbReference type="Proteomes" id="UP000606115"/>
    </source>
</evidence>
<dbReference type="EC" id="6.3.3.2" evidence="4"/>
<comment type="similarity">
    <text evidence="1 4">Belongs to the 5-formyltetrahydrofolate cyclo-ligase family.</text>
</comment>
<dbReference type="GeneID" id="303305395"/>
<name>A0ABQ2DRN9_9MICC</name>
<dbReference type="EMBL" id="BMKX01000009">
    <property type="protein sequence ID" value="GGJ69684.1"/>
    <property type="molecule type" value="Genomic_DNA"/>
</dbReference>
<comment type="caution">
    <text evidence="6">The sequence shown here is derived from an EMBL/GenBank/DDBJ whole genome shotgun (WGS) entry which is preliminary data.</text>
</comment>
<sequence length="206" mass="22726">MNAANTAGFGAEKKSRRAHARAARRALSPSARDLLAQKLAAQAMKYLTESTDTAMRVGAYLSTAEEPDTSVLLTALVNAGIEVYLPVCQPQYQLGWARWSPGVELRRSALAPVDEPVGVRHDARLFEQVHTLFIPALLVDQRGLRLGQGGGYYDRFLPLIEQQATRVAALVYASEFVPTGDFRVEAHDRPVDVVITEQQFHTIDPR</sequence>
<dbReference type="Pfam" id="PF01812">
    <property type="entry name" value="5-FTHF_cyc-lig"/>
    <property type="match status" value="1"/>
</dbReference>
<keyword evidence="4" id="KW-0460">Magnesium</keyword>
<dbReference type="PIRSF" id="PIRSF006806">
    <property type="entry name" value="FTHF_cligase"/>
    <property type="match status" value="1"/>
</dbReference>
<evidence type="ECO:0000256" key="3">
    <source>
        <dbReference type="ARBA" id="ARBA00022840"/>
    </source>
</evidence>
<evidence type="ECO:0000256" key="4">
    <source>
        <dbReference type="RuleBase" id="RU361279"/>
    </source>
</evidence>
<keyword evidence="4" id="KW-0479">Metal-binding</keyword>
<dbReference type="Proteomes" id="UP000606115">
    <property type="component" value="Unassembled WGS sequence"/>
</dbReference>
<dbReference type="InterPro" id="IPR037171">
    <property type="entry name" value="NagB/RpiA_transferase-like"/>
</dbReference>
<accession>A0ABQ2DRN9</accession>
<feature type="region of interest" description="Disordered" evidence="5">
    <location>
        <begin position="1"/>
        <end position="26"/>
    </location>
</feature>
<comment type="cofactor">
    <cofactor evidence="4">
        <name>Mg(2+)</name>
        <dbReference type="ChEBI" id="CHEBI:18420"/>
    </cofactor>
</comment>
<dbReference type="RefSeq" id="WP_188686842.1">
    <property type="nucleotide sequence ID" value="NZ_BMKX01000009.1"/>
</dbReference>
<dbReference type="Gene3D" id="3.40.50.10420">
    <property type="entry name" value="NagB/RpiA/CoA transferase-like"/>
    <property type="match status" value="1"/>
</dbReference>
<dbReference type="PANTHER" id="PTHR23407">
    <property type="entry name" value="ATPASE INHIBITOR/5-FORMYLTETRAHYDROFOLATE CYCLO-LIGASE"/>
    <property type="match status" value="1"/>
</dbReference>
<evidence type="ECO:0000256" key="2">
    <source>
        <dbReference type="ARBA" id="ARBA00022741"/>
    </source>
</evidence>
<dbReference type="NCBIfam" id="TIGR02727">
    <property type="entry name" value="MTHFS_bact"/>
    <property type="match status" value="1"/>
</dbReference>
<keyword evidence="7" id="KW-1185">Reference proteome</keyword>
<reference evidence="7" key="1">
    <citation type="journal article" date="2019" name="Int. J. Syst. Evol. Microbiol.">
        <title>The Global Catalogue of Microorganisms (GCM) 10K type strain sequencing project: providing services to taxonomists for standard genome sequencing and annotation.</title>
        <authorList>
            <consortium name="The Broad Institute Genomics Platform"/>
            <consortium name="The Broad Institute Genome Sequencing Center for Infectious Disease"/>
            <person name="Wu L."/>
            <person name="Ma J."/>
        </authorList>
    </citation>
    <scope>NUCLEOTIDE SEQUENCE [LARGE SCALE GENOMIC DNA]</scope>
    <source>
        <strain evidence="7">CGMCC 1.3685</strain>
    </source>
</reference>
<protein>
    <recommendedName>
        <fullName evidence="4">5-formyltetrahydrofolate cyclo-ligase</fullName>
        <ecNumber evidence="4">6.3.3.2</ecNumber>
    </recommendedName>
</protein>
<evidence type="ECO:0000313" key="6">
    <source>
        <dbReference type="EMBL" id="GGJ69684.1"/>
    </source>
</evidence>
<keyword evidence="3 4" id="KW-0067">ATP-binding</keyword>
<dbReference type="SUPFAM" id="SSF100950">
    <property type="entry name" value="NagB/RpiA/CoA transferase-like"/>
    <property type="match status" value="1"/>
</dbReference>
<dbReference type="InterPro" id="IPR002698">
    <property type="entry name" value="FTHF_cligase"/>
</dbReference>
<gene>
    <name evidence="6" type="ORF">GCM10007173_30560</name>
</gene>
<dbReference type="InterPro" id="IPR024185">
    <property type="entry name" value="FTHF_cligase-like_sf"/>
</dbReference>
<evidence type="ECO:0000256" key="1">
    <source>
        <dbReference type="ARBA" id="ARBA00010638"/>
    </source>
</evidence>
<feature type="compositionally biased region" description="Basic residues" evidence="5">
    <location>
        <begin position="14"/>
        <end position="24"/>
    </location>
</feature>